<evidence type="ECO:0000256" key="1">
    <source>
        <dbReference type="SAM" id="Phobius"/>
    </source>
</evidence>
<keyword evidence="1" id="KW-1133">Transmembrane helix</keyword>
<keyword evidence="1" id="KW-0812">Transmembrane</keyword>
<reference evidence="2 3" key="1">
    <citation type="submission" date="2021-07" db="EMBL/GenBank/DDBJ databases">
        <title>Clostridium weizhouense sp. nov., an anaerobic bacterium isolated from activated sludge of Petroleum wastewater.</title>
        <authorList>
            <person name="Li Q."/>
        </authorList>
    </citation>
    <scope>NUCLEOTIDE SEQUENCE [LARGE SCALE GENOMIC DNA]</scope>
    <source>
        <strain evidence="2 3">YB-6</strain>
    </source>
</reference>
<dbReference type="RefSeq" id="WP_219778920.1">
    <property type="nucleotide sequence ID" value="NZ_JAHXPT010000004.1"/>
</dbReference>
<feature type="transmembrane region" description="Helical" evidence="1">
    <location>
        <begin position="88"/>
        <end position="119"/>
    </location>
</feature>
<proteinExistence type="predicted"/>
<organism evidence="2 3">
    <name type="scientific">Clostridium weizhouense</name>
    <dbReference type="NCBI Taxonomy" id="2859781"/>
    <lineage>
        <taxon>Bacteria</taxon>
        <taxon>Bacillati</taxon>
        <taxon>Bacillota</taxon>
        <taxon>Clostridia</taxon>
        <taxon>Eubacteriales</taxon>
        <taxon>Clostridiaceae</taxon>
        <taxon>Clostridium</taxon>
    </lineage>
</organism>
<protein>
    <submittedName>
        <fullName evidence="2">Uncharacterized protein</fullName>
    </submittedName>
</protein>
<evidence type="ECO:0000313" key="3">
    <source>
        <dbReference type="Proteomes" id="UP001519921"/>
    </source>
</evidence>
<name>A0ABS7AMI0_9CLOT</name>
<sequence length="154" mass="16857">MKNWKVEVDGISHTVEYKKGFRNKVIIDGEVQKLKSSSSITNLIDYEICFGDTKCNLVVIGKEVDLAVNGVYLNKGTKYEPVSALPSWVLVLSAINILGGLLLTGVLGMCIGSLFSMLYIQASHKKKKGAVIMWFILSCILQVILAFGIVAMLS</sequence>
<keyword evidence="1" id="KW-0472">Membrane</keyword>
<dbReference type="Proteomes" id="UP001519921">
    <property type="component" value="Unassembled WGS sequence"/>
</dbReference>
<feature type="transmembrane region" description="Helical" evidence="1">
    <location>
        <begin position="131"/>
        <end position="153"/>
    </location>
</feature>
<comment type="caution">
    <text evidence="2">The sequence shown here is derived from an EMBL/GenBank/DDBJ whole genome shotgun (WGS) entry which is preliminary data.</text>
</comment>
<dbReference type="EMBL" id="JAHXPT010000004">
    <property type="protein sequence ID" value="MBW6409862.1"/>
    <property type="molecule type" value="Genomic_DNA"/>
</dbReference>
<gene>
    <name evidence="2" type="ORF">KYD98_07135</name>
</gene>
<accession>A0ABS7AMI0</accession>
<keyword evidence="3" id="KW-1185">Reference proteome</keyword>
<evidence type="ECO:0000313" key="2">
    <source>
        <dbReference type="EMBL" id="MBW6409862.1"/>
    </source>
</evidence>